<evidence type="ECO:0000256" key="4">
    <source>
        <dbReference type="SAM" id="SignalP"/>
    </source>
</evidence>
<feature type="chain" id="PRO_5045293925" description="Glycoside hydrolase family 5 domain-containing protein" evidence="4">
    <location>
        <begin position="20"/>
        <end position="405"/>
    </location>
</feature>
<keyword evidence="1 3" id="KW-0378">Hydrolase</keyword>
<name>A0ABU0J4L2_9HYPH</name>
<sequence length="405" mass="43897">MLAGAAALAGLALGVPASAAPAPVTLRRGVNTWPWFSLTREYPAPRTDYAWPPYQEGRPVPRPEDLARLRRSGLDFVRIPVDPGPFLSFTGAQRRDLLDGLDAAVAQALGADLGVVVNIQASGTHYWTPERMTGSTRAPAFDAYLALVGDVAGRLARTDPDRVALEPINEPQQACTAAEWPPVQTALLGAARAAAPALTLVATGACGSMIPGLQALDPAPVLAFGRVLFTFHFYEPYLFTHQGAPWMREPVYRSLNAVPWPASAGSLEETLAAVRRRMAADSETPEAAKRSAYEETERVLKVYFDAQPDVPYLERYFAMMRDWAAGHGIPTSQILLGEFGALRSDARYVAAGAADRARYVGDVRRTAEAFGFPWAFWNMFDGMGLMEDDTRAFDPAIMDALGLQA</sequence>
<dbReference type="Gene3D" id="3.20.20.80">
    <property type="entry name" value="Glycosidases"/>
    <property type="match status" value="1"/>
</dbReference>
<keyword evidence="2 3" id="KW-0326">Glycosidase</keyword>
<evidence type="ECO:0000256" key="1">
    <source>
        <dbReference type="ARBA" id="ARBA00022801"/>
    </source>
</evidence>
<dbReference type="SUPFAM" id="SSF51445">
    <property type="entry name" value="(Trans)glycosidases"/>
    <property type="match status" value="1"/>
</dbReference>
<evidence type="ECO:0000259" key="5">
    <source>
        <dbReference type="Pfam" id="PF00150"/>
    </source>
</evidence>
<dbReference type="Pfam" id="PF00150">
    <property type="entry name" value="Cellulase"/>
    <property type="match status" value="1"/>
</dbReference>
<evidence type="ECO:0000313" key="6">
    <source>
        <dbReference type="EMBL" id="MDQ0469210.1"/>
    </source>
</evidence>
<comment type="similarity">
    <text evidence="3">Belongs to the glycosyl hydrolase 5 (cellulase A) family.</text>
</comment>
<comment type="caution">
    <text evidence="6">The sequence shown here is derived from an EMBL/GenBank/DDBJ whole genome shotgun (WGS) entry which is preliminary data.</text>
</comment>
<evidence type="ECO:0000313" key="7">
    <source>
        <dbReference type="Proteomes" id="UP001242480"/>
    </source>
</evidence>
<organism evidence="6 7">
    <name type="scientific">Labrys wisconsinensis</name>
    <dbReference type="NCBI Taxonomy" id="425677"/>
    <lineage>
        <taxon>Bacteria</taxon>
        <taxon>Pseudomonadati</taxon>
        <taxon>Pseudomonadota</taxon>
        <taxon>Alphaproteobacteria</taxon>
        <taxon>Hyphomicrobiales</taxon>
        <taxon>Xanthobacteraceae</taxon>
        <taxon>Labrys</taxon>
    </lineage>
</organism>
<feature type="domain" description="Glycoside hydrolase family 5" evidence="5">
    <location>
        <begin position="64"/>
        <end position="379"/>
    </location>
</feature>
<evidence type="ECO:0000256" key="3">
    <source>
        <dbReference type="RuleBase" id="RU361153"/>
    </source>
</evidence>
<dbReference type="InterPro" id="IPR001547">
    <property type="entry name" value="Glyco_hydro_5"/>
</dbReference>
<keyword evidence="4" id="KW-0732">Signal</keyword>
<gene>
    <name evidence="6" type="ORF">QO011_002221</name>
</gene>
<dbReference type="InterPro" id="IPR017853">
    <property type="entry name" value="GH"/>
</dbReference>
<protein>
    <recommendedName>
        <fullName evidence="5">Glycoside hydrolase family 5 domain-containing protein</fullName>
    </recommendedName>
</protein>
<proteinExistence type="inferred from homology"/>
<dbReference type="EMBL" id="JAUSVX010000003">
    <property type="protein sequence ID" value="MDQ0469210.1"/>
    <property type="molecule type" value="Genomic_DNA"/>
</dbReference>
<reference evidence="6 7" key="1">
    <citation type="submission" date="2023-07" db="EMBL/GenBank/DDBJ databases">
        <title>Genomic Encyclopedia of Type Strains, Phase IV (KMG-IV): sequencing the most valuable type-strain genomes for metagenomic binning, comparative biology and taxonomic classification.</title>
        <authorList>
            <person name="Goeker M."/>
        </authorList>
    </citation>
    <scope>NUCLEOTIDE SEQUENCE [LARGE SCALE GENOMIC DNA]</scope>
    <source>
        <strain evidence="6 7">DSM 19619</strain>
    </source>
</reference>
<keyword evidence="7" id="KW-1185">Reference proteome</keyword>
<dbReference type="Proteomes" id="UP001242480">
    <property type="component" value="Unassembled WGS sequence"/>
</dbReference>
<accession>A0ABU0J4L2</accession>
<evidence type="ECO:0000256" key="2">
    <source>
        <dbReference type="ARBA" id="ARBA00023295"/>
    </source>
</evidence>
<feature type="signal peptide" evidence="4">
    <location>
        <begin position="1"/>
        <end position="19"/>
    </location>
</feature>